<dbReference type="PANTHER" id="PTHR41774:SF1">
    <property type="entry name" value="NGG1P INTERACTING FACTOR NIF3"/>
    <property type="match status" value="1"/>
</dbReference>
<evidence type="ECO:0000313" key="2">
    <source>
        <dbReference type="EMBL" id="KAF2239449.1"/>
    </source>
</evidence>
<evidence type="ECO:0000313" key="3">
    <source>
        <dbReference type="Proteomes" id="UP000800092"/>
    </source>
</evidence>
<dbReference type="SUPFAM" id="SSF102705">
    <property type="entry name" value="NIF3 (NGG1p interacting factor 3)-like"/>
    <property type="match status" value="1"/>
</dbReference>
<dbReference type="AlphaFoldDB" id="A0A6A6HNL9"/>
<protein>
    <recommendedName>
        <fullName evidence="1">ATP phosphoribosyltransferase</fullName>
    </recommendedName>
</protein>
<accession>A0A6A6HNL9</accession>
<dbReference type="InterPro" id="IPR036069">
    <property type="entry name" value="DUF34/NIF3_sf"/>
</dbReference>
<sequence>MLQRYKLVFFTPPAPLPDIKKAIFDAGAGRYPPSSSNSNPEAVYTETMWTSAPGTGQFRPGDGANPAIGKVGEVEEVEEVRCEVLCVGKETVKAAVEALRKSHPYEVPAYEVYTIEDF</sequence>
<evidence type="ECO:0000256" key="1">
    <source>
        <dbReference type="ARBA" id="ARBA00020998"/>
    </source>
</evidence>
<gene>
    <name evidence="2" type="ORF">EV356DRAFT_499577</name>
</gene>
<organism evidence="2 3">
    <name type="scientific">Viridothelium virens</name>
    <name type="common">Speckled blister lichen</name>
    <name type="synonym">Trypethelium virens</name>
    <dbReference type="NCBI Taxonomy" id="1048519"/>
    <lineage>
        <taxon>Eukaryota</taxon>
        <taxon>Fungi</taxon>
        <taxon>Dikarya</taxon>
        <taxon>Ascomycota</taxon>
        <taxon>Pezizomycotina</taxon>
        <taxon>Dothideomycetes</taxon>
        <taxon>Dothideomycetes incertae sedis</taxon>
        <taxon>Trypetheliales</taxon>
        <taxon>Trypetheliaceae</taxon>
        <taxon>Viridothelium</taxon>
    </lineage>
</organism>
<keyword evidence="3" id="KW-1185">Reference proteome</keyword>
<dbReference type="Proteomes" id="UP000800092">
    <property type="component" value="Unassembled WGS sequence"/>
</dbReference>
<dbReference type="PANTHER" id="PTHR41774">
    <property type="match status" value="1"/>
</dbReference>
<dbReference type="InterPro" id="IPR015867">
    <property type="entry name" value="N-reg_PII/ATP_PRibTrfase_C"/>
</dbReference>
<dbReference type="EMBL" id="ML991772">
    <property type="protein sequence ID" value="KAF2239449.1"/>
    <property type="molecule type" value="Genomic_DNA"/>
</dbReference>
<reference evidence="2" key="1">
    <citation type="journal article" date="2020" name="Stud. Mycol.">
        <title>101 Dothideomycetes genomes: a test case for predicting lifestyles and emergence of pathogens.</title>
        <authorList>
            <person name="Haridas S."/>
            <person name="Albert R."/>
            <person name="Binder M."/>
            <person name="Bloem J."/>
            <person name="Labutti K."/>
            <person name="Salamov A."/>
            <person name="Andreopoulos B."/>
            <person name="Baker S."/>
            <person name="Barry K."/>
            <person name="Bills G."/>
            <person name="Bluhm B."/>
            <person name="Cannon C."/>
            <person name="Castanera R."/>
            <person name="Culley D."/>
            <person name="Daum C."/>
            <person name="Ezra D."/>
            <person name="Gonzalez J."/>
            <person name="Henrissat B."/>
            <person name="Kuo A."/>
            <person name="Liang C."/>
            <person name="Lipzen A."/>
            <person name="Lutzoni F."/>
            <person name="Magnuson J."/>
            <person name="Mondo S."/>
            <person name="Nolan M."/>
            <person name="Ohm R."/>
            <person name="Pangilinan J."/>
            <person name="Park H.-J."/>
            <person name="Ramirez L."/>
            <person name="Alfaro M."/>
            <person name="Sun H."/>
            <person name="Tritt A."/>
            <person name="Yoshinaga Y."/>
            <person name="Zwiers L.-H."/>
            <person name="Turgeon B."/>
            <person name="Goodwin S."/>
            <person name="Spatafora J."/>
            <person name="Crous P."/>
            <person name="Grigoriev I."/>
        </authorList>
    </citation>
    <scope>NUCLEOTIDE SEQUENCE</scope>
    <source>
        <strain evidence="2">Tuck. ex Michener</strain>
    </source>
</reference>
<name>A0A6A6HNL9_VIRVR</name>
<proteinExistence type="predicted"/>
<dbReference type="OrthoDB" id="15981at2759"/>
<dbReference type="Gene3D" id="3.30.70.120">
    <property type="match status" value="1"/>
</dbReference>